<evidence type="ECO:0000313" key="2">
    <source>
        <dbReference type="Proteomes" id="UP001362999"/>
    </source>
</evidence>
<feature type="non-terminal residue" evidence="1">
    <location>
        <position position="1"/>
    </location>
</feature>
<evidence type="ECO:0000313" key="1">
    <source>
        <dbReference type="EMBL" id="KAK7012537.1"/>
    </source>
</evidence>
<dbReference type="Proteomes" id="UP001362999">
    <property type="component" value="Unassembled WGS sequence"/>
</dbReference>
<dbReference type="InterPro" id="IPR036396">
    <property type="entry name" value="Cyt_P450_sf"/>
</dbReference>
<dbReference type="GO" id="GO:0020037">
    <property type="term" value="F:heme binding"/>
    <property type="evidence" value="ECO:0007669"/>
    <property type="project" value="InterPro"/>
</dbReference>
<keyword evidence="2" id="KW-1185">Reference proteome</keyword>
<accession>A0AAW0AIH5</accession>
<name>A0AAW0AIH5_9AGAR</name>
<reference evidence="1 2" key="1">
    <citation type="journal article" date="2024" name="J Genomics">
        <title>Draft genome sequencing and assembly of Favolaschia claudopus CIRM-BRFM 2984 isolated from oak limbs.</title>
        <authorList>
            <person name="Navarro D."/>
            <person name="Drula E."/>
            <person name="Chaduli D."/>
            <person name="Cazenave R."/>
            <person name="Ahrendt S."/>
            <person name="Wang J."/>
            <person name="Lipzen A."/>
            <person name="Daum C."/>
            <person name="Barry K."/>
            <person name="Grigoriev I.V."/>
            <person name="Favel A."/>
            <person name="Rosso M.N."/>
            <person name="Martin F."/>
        </authorList>
    </citation>
    <scope>NUCLEOTIDE SEQUENCE [LARGE SCALE GENOMIC DNA]</scope>
    <source>
        <strain evidence="1 2">CIRM-BRFM 2984</strain>
    </source>
</reference>
<dbReference type="AlphaFoldDB" id="A0AAW0AIH5"/>
<protein>
    <submittedName>
        <fullName evidence="1">Uncharacterized protein</fullName>
    </submittedName>
</protein>
<feature type="non-terminal residue" evidence="1">
    <location>
        <position position="64"/>
    </location>
</feature>
<proteinExistence type="predicted"/>
<gene>
    <name evidence="1" type="ORF">R3P38DRAFT_2421162</name>
</gene>
<organism evidence="1 2">
    <name type="scientific">Favolaschia claudopus</name>
    <dbReference type="NCBI Taxonomy" id="2862362"/>
    <lineage>
        <taxon>Eukaryota</taxon>
        <taxon>Fungi</taxon>
        <taxon>Dikarya</taxon>
        <taxon>Basidiomycota</taxon>
        <taxon>Agaricomycotina</taxon>
        <taxon>Agaricomycetes</taxon>
        <taxon>Agaricomycetidae</taxon>
        <taxon>Agaricales</taxon>
        <taxon>Marasmiineae</taxon>
        <taxon>Mycenaceae</taxon>
        <taxon>Favolaschia</taxon>
    </lineage>
</organism>
<dbReference type="Gene3D" id="1.10.630.10">
    <property type="entry name" value="Cytochrome P450"/>
    <property type="match status" value="1"/>
</dbReference>
<sequence length="64" mass="7148">IFDMPSSTEWLRFADWGVKWGDICSVTLIGQPIIILNSATIIEDLDEKTAAFPTRPRLPMAGEL</sequence>
<comment type="caution">
    <text evidence="1">The sequence shown here is derived from an EMBL/GenBank/DDBJ whole genome shotgun (WGS) entry which is preliminary data.</text>
</comment>
<dbReference type="EMBL" id="JAWWNJ010000065">
    <property type="protein sequence ID" value="KAK7012537.1"/>
    <property type="molecule type" value="Genomic_DNA"/>
</dbReference>
<dbReference type="GO" id="GO:0005506">
    <property type="term" value="F:iron ion binding"/>
    <property type="evidence" value="ECO:0007669"/>
    <property type="project" value="InterPro"/>
</dbReference>
<dbReference type="GO" id="GO:0004497">
    <property type="term" value="F:monooxygenase activity"/>
    <property type="evidence" value="ECO:0007669"/>
    <property type="project" value="InterPro"/>
</dbReference>
<dbReference type="GO" id="GO:0016705">
    <property type="term" value="F:oxidoreductase activity, acting on paired donors, with incorporation or reduction of molecular oxygen"/>
    <property type="evidence" value="ECO:0007669"/>
    <property type="project" value="InterPro"/>
</dbReference>